<dbReference type="Proteomes" id="UP000594262">
    <property type="component" value="Unplaced"/>
</dbReference>
<evidence type="ECO:0000256" key="1">
    <source>
        <dbReference type="ARBA" id="ARBA00004479"/>
    </source>
</evidence>
<dbReference type="AlphaFoldDB" id="A0A7M5X0I0"/>
<protein>
    <recommendedName>
        <fullName evidence="3">Fibronectin type-III domain-containing protein</fullName>
    </recommendedName>
</protein>
<dbReference type="SUPFAM" id="SSF49265">
    <property type="entry name" value="Fibronectin type III"/>
    <property type="match status" value="4"/>
</dbReference>
<dbReference type="SMART" id="SM00060">
    <property type="entry name" value="FN3"/>
    <property type="match status" value="4"/>
</dbReference>
<dbReference type="GO" id="GO:0016020">
    <property type="term" value="C:membrane"/>
    <property type="evidence" value="ECO:0007669"/>
    <property type="project" value="UniProtKB-SubCell"/>
</dbReference>
<dbReference type="FunFam" id="2.60.40.10:FF:000028">
    <property type="entry name" value="Neuronal cell adhesion molecule"/>
    <property type="match status" value="1"/>
</dbReference>
<evidence type="ECO:0000259" key="3">
    <source>
        <dbReference type="PROSITE" id="PS50853"/>
    </source>
</evidence>
<dbReference type="CDD" id="cd00063">
    <property type="entry name" value="FN3"/>
    <property type="match status" value="3"/>
</dbReference>
<comment type="subcellular location">
    <subcellularLocation>
        <location evidence="1">Membrane</location>
        <topology evidence="1">Single-pass type I membrane protein</topology>
    </subcellularLocation>
</comment>
<dbReference type="InterPro" id="IPR050713">
    <property type="entry name" value="RTP_Phos/Ushers"/>
</dbReference>
<evidence type="ECO:0000256" key="2">
    <source>
        <dbReference type="ARBA" id="ARBA00022737"/>
    </source>
</evidence>
<dbReference type="OrthoDB" id="5989320at2759"/>
<dbReference type="InterPro" id="IPR036116">
    <property type="entry name" value="FN3_sf"/>
</dbReference>
<organism evidence="4 5">
    <name type="scientific">Clytia hemisphaerica</name>
    <dbReference type="NCBI Taxonomy" id="252671"/>
    <lineage>
        <taxon>Eukaryota</taxon>
        <taxon>Metazoa</taxon>
        <taxon>Cnidaria</taxon>
        <taxon>Hydrozoa</taxon>
        <taxon>Hydroidolina</taxon>
        <taxon>Leptothecata</taxon>
        <taxon>Obeliida</taxon>
        <taxon>Clytiidae</taxon>
        <taxon>Clytia</taxon>
    </lineage>
</organism>
<keyword evidence="2" id="KW-0677">Repeat</keyword>
<accession>A0A7M5X0I0</accession>
<evidence type="ECO:0000313" key="4">
    <source>
        <dbReference type="EnsemblMetazoa" id="CLYHEMP015848.1"/>
    </source>
</evidence>
<dbReference type="Pfam" id="PF00041">
    <property type="entry name" value="fn3"/>
    <property type="match status" value="1"/>
</dbReference>
<name>A0A7M5X0I0_9CNID</name>
<dbReference type="PANTHER" id="PTHR46957">
    <property type="entry name" value="CYTOKINE RECEPTOR"/>
    <property type="match status" value="1"/>
</dbReference>
<proteinExistence type="predicted"/>
<dbReference type="EnsemblMetazoa" id="CLYHEMT015848.1">
    <property type="protein sequence ID" value="CLYHEMP015848.1"/>
    <property type="gene ID" value="CLYHEMG015848"/>
</dbReference>
<dbReference type="Gene3D" id="2.60.40.10">
    <property type="entry name" value="Immunoglobulins"/>
    <property type="match status" value="5"/>
</dbReference>
<sequence>MTWPNQEKRLTKFWVRTTDMEYDLITLSSREVQINMTSSRPLHNAYEVRVVVNEINTTLDALMNETRYFHYGLPTMNIPGLFPFRNVSVTVFIVSHFGYSKPITKTVETLGEINVNAPSFEQTIDLNCTAVQVSWQNYAFENWRSRHLNYILYWRQLDSIPAVISTDSIWVTSNTSLTDFESRNMPGGLVDYRTTDLLTTSYNVTDLKMNTGYHFVLQVYNEFGLTLNCSNIFGVTQENIPYGPPINVSGNAINSTSITLVMKQPEEHLRNGVILGYQVTYWTNEDAHVSINITRSLDANETNVILWGLRKFFDHNITVRAFTKIGLGPASNVTVIKTLEDVPSAAPLNFTITTLSHDSFSLSWKQIPYLQQHSIMRNFTVTCGGMLANGTSHLIHDVSPAEESRQEYEFSISQLFPNTAYDCMLDGCNTLGCGPKTNTSNITFEYYPSGTVQSISQTSLEMKESLHINFTDLLVMDKKGNITKFNISLNKIENLWDTVNDTTKYFIIDGRTFELSMHGLDNFTEYEVSVTAYTLIGPGPTKNSVFRTATNVPSGSPYITYLNNISSSAINVKFDALDKSWSEGPITGYVIYYQLTEDLLHCDGADCLSMNGYLCQ</sequence>
<keyword evidence="5" id="KW-1185">Reference proteome</keyword>
<dbReference type="PROSITE" id="PS50853">
    <property type="entry name" value="FN3"/>
    <property type="match status" value="3"/>
</dbReference>
<feature type="domain" description="Fibronectin type-III" evidence="3">
    <location>
        <begin position="346"/>
        <end position="449"/>
    </location>
</feature>
<feature type="domain" description="Fibronectin type-III" evidence="3">
    <location>
        <begin position="244"/>
        <end position="341"/>
    </location>
</feature>
<feature type="domain" description="Fibronectin type-III" evidence="3">
    <location>
        <begin position="451"/>
        <end position="555"/>
    </location>
</feature>
<dbReference type="InterPro" id="IPR013783">
    <property type="entry name" value="Ig-like_fold"/>
</dbReference>
<dbReference type="PANTHER" id="PTHR46957:SF6">
    <property type="entry name" value="PROTEIN-TYROSINE-PHOSPHATASE"/>
    <property type="match status" value="1"/>
</dbReference>
<dbReference type="InterPro" id="IPR003961">
    <property type="entry name" value="FN3_dom"/>
</dbReference>
<evidence type="ECO:0000313" key="5">
    <source>
        <dbReference type="Proteomes" id="UP000594262"/>
    </source>
</evidence>
<reference evidence="4" key="1">
    <citation type="submission" date="2021-01" db="UniProtKB">
        <authorList>
            <consortium name="EnsemblMetazoa"/>
        </authorList>
    </citation>
    <scope>IDENTIFICATION</scope>
</reference>